<dbReference type="EMBL" id="JACLQZ010000005">
    <property type="protein sequence ID" value="MBC2873409.1"/>
    <property type="molecule type" value="Genomic_DNA"/>
</dbReference>
<dbReference type="Proteomes" id="UP000592342">
    <property type="component" value="Unassembled WGS sequence"/>
</dbReference>
<dbReference type="Proteomes" id="UP000629923">
    <property type="component" value="Unassembled WGS sequence"/>
</dbReference>
<evidence type="ECO:0000313" key="3">
    <source>
        <dbReference type="Proteomes" id="UP000592342"/>
    </source>
</evidence>
<organism evidence="1 3">
    <name type="scientific">Klebsiella pneumoniae</name>
    <dbReference type="NCBI Taxonomy" id="573"/>
    <lineage>
        <taxon>Bacteria</taxon>
        <taxon>Pseudomonadati</taxon>
        <taxon>Pseudomonadota</taxon>
        <taxon>Gammaproteobacteria</taxon>
        <taxon>Enterobacterales</taxon>
        <taxon>Enterobacteriaceae</taxon>
        <taxon>Klebsiella/Raoultella group</taxon>
        <taxon>Klebsiella</taxon>
        <taxon>Klebsiella pneumoniae complex</taxon>
    </lineage>
</organism>
<dbReference type="EMBL" id="JACLRA010000005">
    <property type="protein sequence ID" value="MBC2863298.1"/>
    <property type="molecule type" value="Genomic_DNA"/>
</dbReference>
<protein>
    <submittedName>
        <fullName evidence="1">Uncharacterized protein</fullName>
    </submittedName>
</protein>
<accession>A0A7X1HWT4</accession>
<comment type="caution">
    <text evidence="1">The sequence shown here is derived from an EMBL/GenBank/DDBJ whole genome shotgun (WGS) entry which is preliminary data.</text>
</comment>
<proteinExistence type="predicted"/>
<sequence>MSEVKVNGSACCDRPGRAAFTVPAKDCRHSAGQRRFAPALFVVAAGACSFPRYPYHPFESIRRG</sequence>
<evidence type="ECO:0000313" key="2">
    <source>
        <dbReference type="EMBL" id="MBC2873409.1"/>
    </source>
</evidence>
<gene>
    <name evidence="1" type="ORF">H7U16_26525</name>
    <name evidence="2" type="ORF">H7U18_27420</name>
</gene>
<name>A0A7X1HWT4_KLEPN</name>
<dbReference type="AlphaFoldDB" id="A0A7X1HWT4"/>
<evidence type="ECO:0000313" key="1">
    <source>
        <dbReference type="EMBL" id="MBC2863298.1"/>
    </source>
</evidence>
<reference evidence="1 3" key="1">
    <citation type="submission" date="2020-08" db="EMBL/GenBank/DDBJ databases">
        <title>Tigecycline and colistin resistance in Klebsiella pneumoniae.</title>
        <authorList>
            <person name="Ramesh N."/>
            <person name="Shanthini T."/>
            <person name="Prasanth M."/>
            <person name="Senthilkumar N."/>
            <person name="Meesala Krishna M."/>
            <person name="Guruswami G."/>
        </authorList>
    </citation>
    <scope>NUCLEOTIDE SEQUENCE [LARGE SCALE GENOMIC DNA]</scope>
    <source>
        <strain evidence="1 3">SHM 84</strain>
        <strain evidence="2">SHM 84C</strain>
    </source>
</reference>